<accession>A0A2T4DW61</accession>
<dbReference type="PANTHER" id="PTHR43816">
    <property type="entry name" value="NICOTINAMIDE PHOSPHORIBOSYLTRANSFERASE"/>
    <property type="match status" value="1"/>
</dbReference>
<feature type="binding site" evidence="9">
    <location>
        <position position="369"/>
    </location>
    <ligand>
        <name>beta-nicotinamide D-ribonucleotide</name>
        <dbReference type="ChEBI" id="CHEBI:14649"/>
    </ligand>
</feature>
<dbReference type="EMBL" id="PYVU01000001">
    <property type="protein sequence ID" value="PTB98047.1"/>
    <property type="molecule type" value="Genomic_DNA"/>
</dbReference>
<feature type="binding site" evidence="9">
    <location>
        <position position="184"/>
    </location>
    <ligand>
        <name>diphosphate</name>
        <dbReference type="ChEBI" id="CHEBI:33019"/>
    </ligand>
</feature>
<keyword evidence="2" id="KW-0662">Pyridine nucleotide biosynthesis</keyword>
<dbReference type="EC" id="2.4.2.12" evidence="6"/>
<feature type="domain" description="Nicotinamide phosphoribosyltransferase N-terminal" evidence="11">
    <location>
        <begin position="5"/>
        <end position="102"/>
    </location>
</feature>
<dbReference type="InterPro" id="IPR016471">
    <property type="entry name" value="Nicotinamide_PRibTrfase"/>
</dbReference>
<reference evidence="12 13" key="1">
    <citation type="submission" date="2018-03" db="EMBL/GenBank/DDBJ databases">
        <title>Cross-interface Injection: A General Nanoliter Liquid Handling Method Applied to Single Cells Genome Amplification Automated Nanoliter Liquid Handling Applied to Single Cell Multiple Displacement Amplification.</title>
        <authorList>
            <person name="Yun J."/>
            <person name="Xu P."/>
            <person name="Xu J."/>
            <person name="Dai X."/>
            <person name="Wang Y."/>
            <person name="Zheng X."/>
            <person name="Cao C."/>
            <person name="Yi Q."/>
            <person name="Zhu Y."/>
            <person name="Wang L."/>
            <person name="Dong Z."/>
            <person name="Huang Y."/>
            <person name="Huang L."/>
            <person name="Du W."/>
        </authorList>
    </citation>
    <scope>NUCLEOTIDE SEQUENCE [LARGE SCALE GENOMIC DNA]</scope>
    <source>
        <strain evidence="12 13">Z-D1-2</strain>
    </source>
</reference>
<evidence type="ECO:0000256" key="5">
    <source>
        <dbReference type="ARBA" id="ARBA00035007"/>
    </source>
</evidence>
<evidence type="ECO:0000256" key="1">
    <source>
        <dbReference type="ARBA" id="ARBA00010897"/>
    </source>
</evidence>
<comment type="caution">
    <text evidence="12">The sequence shown here is derived from an EMBL/GenBank/DDBJ whole genome shotgun (WGS) entry which is preliminary data.</text>
</comment>
<dbReference type="GO" id="GO:0047280">
    <property type="term" value="F:nicotinamide phosphoribosyltransferase activity"/>
    <property type="evidence" value="ECO:0007669"/>
    <property type="project" value="UniProtKB-EC"/>
</dbReference>
<dbReference type="Pfam" id="PF18127">
    <property type="entry name" value="NAMPT_N"/>
    <property type="match status" value="1"/>
</dbReference>
<feature type="domain" description="Nicotinate/nicotinamide phosphoribosyltransferase" evidence="10">
    <location>
        <begin position="178"/>
        <end position="408"/>
    </location>
</feature>
<feature type="binding site" evidence="9">
    <location>
        <begin position="338"/>
        <end position="339"/>
    </location>
    <ligand>
        <name>beta-nicotinamide D-ribonucleotide</name>
        <dbReference type="ChEBI" id="CHEBI:14649"/>
    </ligand>
</feature>
<evidence type="ECO:0000256" key="3">
    <source>
        <dbReference type="ARBA" id="ARBA00022676"/>
    </source>
</evidence>
<keyword evidence="3 12" id="KW-0328">Glycosyltransferase</keyword>
<dbReference type="GO" id="GO:0009435">
    <property type="term" value="P:NAD+ biosynthetic process"/>
    <property type="evidence" value="ECO:0007669"/>
    <property type="project" value="InterPro"/>
</dbReference>
<feature type="binding site" evidence="9">
    <location>
        <position position="207"/>
    </location>
    <ligand>
        <name>beta-nicotinamide D-ribonucleotide</name>
        <dbReference type="ChEBI" id="CHEBI:14649"/>
    </ligand>
</feature>
<name>A0A2T4DW61_9BACT</name>
<evidence type="ECO:0000313" key="12">
    <source>
        <dbReference type="EMBL" id="PTB98047.1"/>
    </source>
</evidence>
<dbReference type="SUPFAM" id="SSF51690">
    <property type="entry name" value="Nicotinate/Quinolinate PRTase C-terminal domain-like"/>
    <property type="match status" value="1"/>
</dbReference>
<feature type="binding site" evidence="9">
    <location>
        <position position="296"/>
    </location>
    <ligand>
        <name>diphosphate</name>
        <dbReference type="ChEBI" id="CHEBI:33019"/>
    </ligand>
</feature>
<evidence type="ECO:0000256" key="4">
    <source>
        <dbReference type="ARBA" id="ARBA00022679"/>
    </source>
</evidence>
<keyword evidence="4 12" id="KW-0808">Transferase</keyword>
<protein>
    <recommendedName>
        <fullName evidence="7">Nicotinamide phosphoribosyltransferase</fullName>
        <ecNumber evidence="6">2.4.2.12</ecNumber>
    </recommendedName>
</protein>
<gene>
    <name evidence="12" type="ORF">C9994_00385</name>
</gene>
<feature type="binding site" evidence="9">
    <location>
        <position position="234"/>
    </location>
    <ligand>
        <name>diphosphate</name>
        <dbReference type="ChEBI" id="CHEBI:33019"/>
    </ligand>
</feature>
<dbReference type="PIRSF" id="PIRSF005943">
    <property type="entry name" value="NMPRT"/>
    <property type="match status" value="1"/>
</dbReference>
<organism evidence="12 13">
    <name type="scientific">Marivirga lumbricoides</name>
    <dbReference type="NCBI Taxonomy" id="1046115"/>
    <lineage>
        <taxon>Bacteria</taxon>
        <taxon>Pseudomonadati</taxon>
        <taxon>Bacteroidota</taxon>
        <taxon>Cytophagia</taxon>
        <taxon>Cytophagales</taxon>
        <taxon>Marivirgaceae</taxon>
        <taxon>Marivirga</taxon>
    </lineage>
</organism>
<evidence type="ECO:0000256" key="9">
    <source>
        <dbReference type="PIRSR" id="PIRSR005943-1"/>
    </source>
</evidence>
<dbReference type="Proteomes" id="UP000240608">
    <property type="component" value="Unassembled WGS sequence"/>
</dbReference>
<dbReference type="InterPro" id="IPR041525">
    <property type="entry name" value="N/Namide_PRibTrfase"/>
</dbReference>
<dbReference type="InterPro" id="IPR013785">
    <property type="entry name" value="Aldolase_TIM"/>
</dbReference>
<evidence type="ECO:0000313" key="13">
    <source>
        <dbReference type="Proteomes" id="UP000240608"/>
    </source>
</evidence>
<evidence type="ECO:0000259" key="11">
    <source>
        <dbReference type="Pfam" id="PF18127"/>
    </source>
</evidence>
<feature type="binding site" evidence="9">
    <location>
        <position position="377"/>
    </location>
    <ligand>
        <name>beta-nicotinamide D-ribonucleotide</name>
        <dbReference type="ChEBI" id="CHEBI:14649"/>
    </ligand>
</feature>
<dbReference type="CDD" id="cd01569">
    <property type="entry name" value="PBEF_like"/>
    <property type="match status" value="1"/>
</dbReference>
<comment type="pathway">
    <text evidence="5">Cofactor biosynthesis; NAD(+) biosynthesis; nicotinamide D-ribonucleotide from 5-phospho-alpha-D-ribose 1-diphosphate and nicotinamide: step 1/1.</text>
</comment>
<dbReference type="InterPro" id="IPR036068">
    <property type="entry name" value="Nicotinate_pribotase-like_C"/>
</dbReference>
<dbReference type="PANTHER" id="PTHR43816:SF1">
    <property type="entry name" value="NICOTINAMIDE PHOSPHORIBOSYLTRANSFERASE"/>
    <property type="match status" value="1"/>
</dbReference>
<dbReference type="Pfam" id="PF04095">
    <property type="entry name" value="NAPRTase"/>
    <property type="match status" value="1"/>
</dbReference>
<dbReference type="Gene3D" id="3.20.20.70">
    <property type="entry name" value="Aldolase class I"/>
    <property type="match status" value="1"/>
</dbReference>
<proteinExistence type="inferred from homology"/>
<sequence>MSTNNLILLADAYKYSHHKLYYPGTQKVYSYLESRGGKFDNTVFYGLQYFLKNFLEGQAFTQADLDEAEPILNAVFGRNDVFNKSKFQYILDKHNGRLPVRIKAVPEGKAIPVKNVLMTIENTDPECYWLPNFLETLLMQIWYPSTVATLSREIKKVISQYYEETASDGTEAGIPLVLNDFGFRGASSIESAGIGGSAHLINFDGSDTIYASLFAQKYYKTKQVFGKSIPATEHSIVTLLGEKGEKEVFQHVLEEFPSGVVACVSDSYDIFRAYKEYWGTEFKDRILERNGMLVIRPDSGDPVQTLLKVFEILFQQFGFTQNEKGYKVLPPQVRVIQGDGVNYEAIQEIYTALKQQKISAENLVLGMGGALLQKLDRDTQKYALKCSYAEINGKPVLVQKRPKELNSKGELIESFKTSKAGKLKLVQLNNSYQTVSHNEYPEISDELITVFENGKILKEYSFEEIRENAAIETEML</sequence>
<evidence type="ECO:0000256" key="7">
    <source>
        <dbReference type="ARBA" id="ARBA00035036"/>
    </source>
</evidence>
<dbReference type="NCBIfam" id="NF006629">
    <property type="entry name" value="PRK09198.1"/>
    <property type="match status" value="1"/>
</dbReference>
<feature type="binding site" evidence="9">
    <location>
        <begin position="296"/>
        <end position="298"/>
    </location>
    <ligand>
        <name>beta-nicotinamide D-ribonucleotide</name>
        <dbReference type="ChEBI" id="CHEBI:14649"/>
    </ligand>
</feature>
<evidence type="ECO:0000256" key="8">
    <source>
        <dbReference type="ARBA" id="ARBA00047835"/>
    </source>
</evidence>
<dbReference type="InterPro" id="IPR041529">
    <property type="entry name" value="DUF5598"/>
</dbReference>
<evidence type="ECO:0000256" key="2">
    <source>
        <dbReference type="ARBA" id="ARBA00022642"/>
    </source>
</evidence>
<evidence type="ECO:0000256" key="6">
    <source>
        <dbReference type="ARBA" id="ARBA00035024"/>
    </source>
</evidence>
<comment type="catalytic activity">
    <reaction evidence="8">
        <text>beta-nicotinamide D-ribonucleotide + diphosphate = 5-phospho-alpha-D-ribose 1-diphosphate + nicotinamide + H(+)</text>
        <dbReference type="Rhea" id="RHEA:16149"/>
        <dbReference type="ChEBI" id="CHEBI:14649"/>
        <dbReference type="ChEBI" id="CHEBI:15378"/>
        <dbReference type="ChEBI" id="CHEBI:17154"/>
        <dbReference type="ChEBI" id="CHEBI:33019"/>
        <dbReference type="ChEBI" id="CHEBI:58017"/>
        <dbReference type="EC" id="2.4.2.12"/>
    </reaction>
    <physiologicalReaction direction="right-to-left" evidence="8">
        <dbReference type="Rhea" id="RHEA:16151"/>
    </physiologicalReaction>
</comment>
<evidence type="ECO:0000259" key="10">
    <source>
        <dbReference type="Pfam" id="PF04095"/>
    </source>
</evidence>
<dbReference type="AlphaFoldDB" id="A0A2T4DW61"/>
<comment type="similarity">
    <text evidence="1">Belongs to the NAPRTase family.</text>
</comment>